<dbReference type="AlphaFoldDB" id="A0A2V1JUP4"/>
<evidence type="ECO:0000313" key="1">
    <source>
        <dbReference type="EMBL" id="PWF21806.1"/>
    </source>
</evidence>
<accession>A0A2V1JUP4</accession>
<dbReference type="Proteomes" id="UP000245212">
    <property type="component" value="Unassembled WGS sequence"/>
</dbReference>
<evidence type="ECO:0000313" key="2">
    <source>
        <dbReference type="Proteomes" id="UP000245212"/>
    </source>
</evidence>
<comment type="caution">
    <text evidence="1">The sequence shown here is derived from an EMBL/GenBank/DDBJ whole genome shotgun (WGS) entry which is preliminary data.</text>
</comment>
<dbReference type="EMBL" id="QETA01000006">
    <property type="protein sequence ID" value="PWF21806.1"/>
    <property type="molecule type" value="Genomic_DNA"/>
</dbReference>
<name>A0A2V1JUP4_9BURK</name>
<protein>
    <submittedName>
        <fullName evidence="1">Uncharacterized protein</fullName>
    </submittedName>
</protein>
<reference evidence="2" key="1">
    <citation type="submission" date="2018-05" db="EMBL/GenBank/DDBJ databases">
        <authorList>
            <person name="Li Y."/>
        </authorList>
    </citation>
    <scope>NUCLEOTIDE SEQUENCE [LARGE SCALE GENOMIC DNA]</scope>
    <source>
        <strain evidence="2">3d-2-2</strain>
    </source>
</reference>
<proteinExistence type="predicted"/>
<organism evidence="1 2">
    <name type="scientific">Corticimicrobacter populi</name>
    <dbReference type="NCBI Taxonomy" id="2175229"/>
    <lineage>
        <taxon>Bacteria</taxon>
        <taxon>Pseudomonadati</taxon>
        <taxon>Pseudomonadota</taxon>
        <taxon>Betaproteobacteria</taxon>
        <taxon>Burkholderiales</taxon>
        <taxon>Alcaligenaceae</taxon>
        <taxon>Corticimicrobacter</taxon>
    </lineage>
</organism>
<sequence length="62" mass="6359">MVIRAGYALDVAFACTAATGFGPESFKVTAGAMRMCPAGWVRESAVWVVGIAARAGRVSGPL</sequence>
<gene>
    <name evidence="1" type="ORF">DD235_13460</name>
</gene>
<keyword evidence="2" id="KW-1185">Reference proteome</keyword>